<dbReference type="Proteomes" id="UP001187531">
    <property type="component" value="Unassembled WGS sequence"/>
</dbReference>
<reference evidence="2" key="1">
    <citation type="submission" date="2023-07" db="EMBL/GenBank/DDBJ databases">
        <title>Chromosome-level genome assembly of Artemia franciscana.</title>
        <authorList>
            <person name="Jo E."/>
        </authorList>
    </citation>
    <scope>NUCLEOTIDE SEQUENCE</scope>
    <source>
        <tissue evidence="2">Whole body</tissue>
    </source>
</reference>
<evidence type="ECO:0000313" key="2">
    <source>
        <dbReference type="EMBL" id="KAK2725570.1"/>
    </source>
</evidence>
<protein>
    <submittedName>
        <fullName evidence="2">Uncharacterized protein</fullName>
    </submittedName>
</protein>
<gene>
    <name evidence="2" type="ORF">QYM36_000163</name>
</gene>
<name>A0AA88IBQ2_ARTSF</name>
<keyword evidence="3" id="KW-1185">Reference proteome</keyword>
<sequence length="107" mass="11950">MDSVHSIETGESVADTPSQHFTESTQGNVEKCNKPIAKLYLEKGRINVEFKISTGAEASVISTQILNKMFPRPKVIPTVDIHKSYSGEPLEVTSIHHLDVQYKDRKP</sequence>
<feature type="compositionally biased region" description="Polar residues" evidence="1">
    <location>
        <begin position="15"/>
        <end position="28"/>
    </location>
</feature>
<evidence type="ECO:0000313" key="3">
    <source>
        <dbReference type="Proteomes" id="UP001187531"/>
    </source>
</evidence>
<accession>A0AA88IBQ2</accession>
<dbReference type="AlphaFoldDB" id="A0AA88IBQ2"/>
<proteinExistence type="predicted"/>
<organism evidence="2 3">
    <name type="scientific">Artemia franciscana</name>
    <name type="common">Brine shrimp</name>
    <name type="synonym">Artemia sanfranciscana</name>
    <dbReference type="NCBI Taxonomy" id="6661"/>
    <lineage>
        <taxon>Eukaryota</taxon>
        <taxon>Metazoa</taxon>
        <taxon>Ecdysozoa</taxon>
        <taxon>Arthropoda</taxon>
        <taxon>Crustacea</taxon>
        <taxon>Branchiopoda</taxon>
        <taxon>Anostraca</taxon>
        <taxon>Artemiidae</taxon>
        <taxon>Artemia</taxon>
    </lineage>
</organism>
<comment type="caution">
    <text evidence="2">The sequence shown here is derived from an EMBL/GenBank/DDBJ whole genome shotgun (WGS) entry which is preliminary data.</text>
</comment>
<feature type="region of interest" description="Disordered" evidence="1">
    <location>
        <begin position="1"/>
        <end position="28"/>
    </location>
</feature>
<evidence type="ECO:0000256" key="1">
    <source>
        <dbReference type="SAM" id="MobiDB-lite"/>
    </source>
</evidence>
<dbReference type="EMBL" id="JAVRJZ010000002">
    <property type="protein sequence ID" value="KAK2725570.1"/>
    <property type="molecule type" value="Genomic_DNA"/>
</dbReference>